<evidence type="ECO:0000313" key="2">
    <source>
        <dbReference type="Proteomes" id="UP000821845"/>
    </source>
</evidence>
<proteinExistence type="predicted"/>
<name>A0ACB7SFT4_HYAAI</name>
<reference evidence="1" key="1">
    <citation type="submission" date="2020-05" db="EMBL/GenBank/DDBJ databases">
        <title>Large-scale comparative analyses of tick genomes elucidate their genetic diversity and vector capacities.</title>
        <authorList>
            <person name="Jia N."/>
            <person name="Wang J."/>
            <person name="Shi W."/>
            <person name="Du L."/>
            <person name="Sun Y."/>
            <person name="Zhan W."/>
            <person name="Jiang J."/>
            <person name="Wang Q."/>
            <person name="Zhang B."/>
            <person name="Ji P."/>
            <person name="Sakyi L.B."/>
            <person name="Cui X."/>
            <person name="Yuan T."/>
            <person name="Jiang B."/>
            <person name="Yang W."/>
            <person name="Lam T.T.-Y."/>
            <person name="Chang Q."/>
            <person name="Ding S."/>
            <person name="Wang X."/>
            <person name="Zhu J."/>
            <person name="Ruan X."/>
            <person name="Zhao L."/>
            <person name="Wei J."/>
            <person name="Que T."/>
            <person name="Du C."/>
            <person name="Cheng J."/>
            <person name="Dai P."/>
            <person name="Han X."/>
            <person name="Huang E."/>
            <person name="Gao Y."/>
            <person name="Liu J."/>
            <person name="Shao H."/>
            <person name="Ye R."/>
            <person name="Li L."/>
            <person name="Wei W."/>
            <person name="Wang X."/>
            <person name="Wang C."/>
            <person name="Yang T."/>
            <person name="Huo Q."/>
            <person name="Li W."/>
            <person name="Guo W."/>
            <person name="Chen H."/>
            <person name="Zhou L."/>
            <person name="Ni X."/>
            <person name="Tian J."/>
            <person name="Zhou Y."/>
            <person name="Sheng Y."/>
            <person name="Liu T."/>
            <person name="Pan Y."/>
            <person name="Xia L."/>
            <person name="Li J."/>
            <person name="Zhao F."/>
            <person name="Cao W."/>
        </authorList>
    </citation>
    <scope>NUCLEOTIDE SEQUENCE</scope>
    <source>
        <strain evidence="1">Hyas-2018</strain>
    </source>
</reference>
<protein>
    <submittedName>
        <fullName evidence="1">Uncharacterized protein</fullName>
    </submittedName>
</protein>
<organism evidence="1 2">
    <name type="scientific">Hyalomma asiaticum</name>
    <name type="common">Tick</name>
    <dbReference type="NCBI Taxonomy" id="266040"/>
    <lineage>
        <taxon>Eukaryota</taxon>
        <taxon>Metazoa</taxon>
        <taxon>Ecdysozoa</taxon>
        <taxon>Arthropoda</taxon>
        <taxon>Chelicerata</taxon>
        <taxon>Arachnida</taxon>
        <taxon>Acari</taxon>
        <taxon>Parasitiformes</taxon>
        <taxon>Ixodida</taxon>
        <taxon>Ixodoidea</taxon>
        <taxon>Ixodidae</taxon>
        <taxon>Hyalomminae</taxon>
        <taxon>Hyalomma</taxon>
    </lineage>
</organism>
<evidence type="ECO:0000313" key="1">
    <source>
        <dbReference type="EMBL" id="KAH6932921.1"/>
    </source>
</evidence>
<dbReference type="Proteomes" id="UP000821845">
    <property type="component" value="Chromosome 4"/>
</dbReference>
<gene>
    <name evidence="1" type="ORF">HPB50_010687</name>
</gene>
<accession>A0ACB7SFT4</accession>
<keyword evidence="2" id="KW-1185">Reference proteome</keyword>
<sequence>MTLRLSVYGSRRPIERYGPRSECRHLLIFGIRGDFGGQAHSVPSSAKELDVTATELVDRQDASDAARSRLVQLCREFKKTAPQGKVTISGAPFRSPPVRRLVAHQRQVDETGRLPRVRDPVSRGSRATRFPRARKKEPPAIGSGSAVSAKCLAHRERALFRSPLPPPICHVSTGQDGLSDGPIPWEPSYGRGLLLPKGRSDVRCLVSPLLRHFQAEVDRLGERSLAAEAAFLALYKRLLRAVSVAHSGLRSICTRTTRSKGRLATVESDPESRSFCFFASCERNAFCLDSRGNFRPAVQRLFSQSARLRRGALGRRVCIENNDGETDPPSPVVENRLERRLTGRLRKWTPD</sequence>
<comment type="caution">
    <text evidence="1">The sequence shown here is derived from an EMBL/GenBank/DDBJ whole genome shotgun (WGS) entry which is preliminary data.</text>
</comment>
<dbReference type="EMBL" id="CM023484">
    <property type="protein sequence ID" value="KAH6932921.1"/>
    <property type="molecule type" value="Genomic_DNA"/>
</dbReference>